<dbReference type="KEGG" id="cfer:D4Z93_08300"/>
<accession>A0A386H477</accession>
<evidence type="ECO:0000256" key="2">
    <source>
        <dbReference type="ARBA" id="ARBA00022485"/>
    </source>
</evidence>
<dbReference type="Gene3D" id="3.30.70.20">
    <property type="match status" value="1"/>
</dbReference>
<dbReference type="PROSITE" id="PS51379">
    <property type="entry name" value="4FE4S_FER_2"/>
    <property type="match status" value="2"/>
</dbReference>
<keyword evidence="9" id="KW-1185">Reference proteome</keyword>
<name>A0A386H477_9CLOT</name>
<comment type="cofactor">
    <cofactor evidence="1">
        <name>[4Fe-4S] cluster</name>
        <dbReference type="ChEBI" id="CHEBI:49883"/>
    </cofactor>
</comment>
<feature type="domain" description="4Fe-4S ferredoxin-type" evidence="7">
    <location>
        <begin position="39"/>
        <end position="64"/>
    </location>
</feature>
<evidence type="ECO:0000313" key="8">
    <source>
        <dbReference type="EMBL" id="AYD40527.1"/>
    </source>
</evidence>
<dbReference type="EMBL" id="CP032416">
    <property type="protein sequence ID" value="AYD40527.1"/>
    <property type="molecule type" value="Genomic_DNA"/>
</dbReference>
<keyword evidence="3" id="KW-0479">Metal-binding</keyword>
<feature type="domain" description="4Fe-4S ferredoxin-type" evidence="7">
    <location>
        <begin position="68"/>
        <end position="97"/>
    </location>
</feature>
<dbReference type="SUPFAM" id="SSF54862">
    <property type="entry name" value="4Fe-4S ferredoxins"/>
    <property type="match status" value="1"/>
</dbReference>
<dbReference type="InterPro" id="IPR011898">
    <property type="entry name" value="PorD_KorD"/>
</dbReference>
<reference evidence="8 9" key="1">
    <citation type="journal article" date="2019" name="Int. J. Syst. Evol. Microbiol.">
        <title>Clostridium fermenticellae sp. nov., isolated from the mud in a fermentation cellar for the production of the Chinese liquor, baijiu.</title>
        <authorList>
            <person name="Xu P.X."/>
            <person name="Chai L.J."/>
            <person name="Qiu T."/>
            <person name="Zhang X.J."/>
            <person name="Lu Z.M."/>
            <person name="Xiao C."/>
            <person name="Wang S.T."/>
            <person name="Shen C.H."/>
            <person name="Shi J.S."/>
            <person name="Xu Z.H."/>
        </authorList>
    </citation>
    <scope>NUCLEOTIDE SEQUENCE [LARGE SCALE GENOMIC DNA]</scope>
    <source>
        <strain evidence="8 9">JN500901</strain>
    </source>
</reference>
<proteinExistence type="predicted"/>
<keyword evidence="5" id="KW-0408">Iron</keyword>
<evidence type="ECO:0000256" key="4">
    <source>
        <dbReference type="ARBA" id="ARBA00022737"/>
    </source>
</evidence>
<organism evidence="8 9">
    <name type="scientific">Clostridium fermenticellae</name>
    <dbReference type="NCBI Taxonomy" id="2068654"/>
    <lineage>
        <taxon>Bacteria</taxon>
        <taxon>Bacillati</taxon>
        <taxon>Bacillota</taxon>
        <taxon>Clostridia</taxon>
        <taxon>Eubacteriales</taxon>
        <taxon>Clostridiaceae</taxon>
        <taxon>Clostridium</taxon>
    </lineage>
</organism>
<dbReference type="NCBIfam" id="TIGR02179">
    <property type="entry name" value="PorD_KorD"/>
    <property type="match status" value="1"/>
</dbReference>
<evidence type="ECO:0000259" key="7">
    <source>
        <dbReference type="PROSITE" id="PS51379"/>
    </source>
</evidence>
<evidence type="ECO:0000256" key="1">
    <source>
        <dbReference type="ARBA" id="ARBA00001966"/>
    </source>
</evidence>
<keyword evidence="2" id="KW-0004">4Fe-4S</keyword>
<dbReference type="RefSeq" id="WP_119972399.1">
    <property type="nucleotide sequence ID" value="NZ_CP032416.1"/>
</dbReference>
<dbReference type="PANTHER" id="PTHR43724:SF1">
    <property type="entry name" value="PYRUVATE SYNTHASE SUBUNIT PORD"/>
    <property type="match status" value="1"/>
</dbReference>
<evidence type="ECO:0000256" key="5">
    <source>
        <dbReference type="ARBA" id="ARBA00023004"/>
    </source>
</evidence>
<dbReference type="InterPro" id="IPR017896">
    <property type="entry name" value="4Fe4S_Fe-S-bd"/>
</dbReference>
<dbReference type="OrthoDB" id="9794954at2"/>
<evidence type="ECO:0000256" key="3">
    <source>
        <dbReference type="ARBA" id="ARBA00022723"/>
    </source>
</evidence>
<keyword evidence="4" id="KW-0677">Repeat</keyword>
<gene>
    <name evidence="8" type="ORF">D4Z93_08300</name>
</gene>
<dbReference type="Proteomes" id="UP000266301">
    <property type="component" value="Chromosome"/>
</dbReference>
<keyword evidence="6" id="KW-0411">Iron-sulfur</keyword>
<dbReference type="GO" id="GO:0046872">
    <property type="term" value="F:metal ion binding"/>
    <property type="evidence" value="ECO:0007669"/>
    <property type="project" value="UniProtKB-KW"/>
</dbReference>
<dbReference type="AlphaFoldDB" id="A0A386H477"/>
<protein>
    <submittedName>
        <fullName evidence="8">4Fe-4S dicluster domain-containing protein</fullName>
    </submittedName>
</protein>
<evidence type="ECO:0000256" key="6">
    <source>
        <dbReference type="ARBA" id="ARBA00023014"/>
    </source>
</evidence>
<evidence type="ECO:0000313" key="9">
    <source>
        <dbReference type="Proteomes" id="UP000266301"/>
    </source>
</evidence>
<dbReference type="PANTHER" id="PTHR43724">
    <property type="entry name" value="PYRUVATE SYNTHASE SUBUNIT PORD"/>
    <property type="match status" value="1"/>
</dbReference>
<dbReference type="Pfam" id="PF14697">
    <property type="entry name" value="Fer4_21"/>
    <property type="match status" value="1"/>
</dbReference>
<dbReference type="GO" id="GO:0051539">
    <property type="term" value="F:4 iron, 4 sulfur cluster binding"/>
    <property type="evidence" value="ECO:0007669"/>
    <property type="project" value="UniProtKB-KW"/>
</dbReference>
<sequence>MNKPKVETFNPPKKISEYPLGPSSYSGHLTEVSSGMRTFRAVIDNDKCVKCLRCFMLCPDGAIDKSGDVLEIDYDYCKGCGICAKVCKLNAVSMEEEAKYE</sequence>
<dbReference type="GO" id="GO:0016625">
    <property type="term" value="F:oxidoreductase activity, acting on the aldehyde or oxo group of donors, iron-sulfur protein as acceptor"/>
    <property type="evidence" value="ECO:0007669"/>
    <property type="project" value="InterPro"/>
</dbReference>